<dbReference type="Proteomes" id="UP000198882">
    <property type="component" value="Unassembled WGS sequence"/>
</dbReference>
<sequence>MGRVDRRNSGHVETESSAAPVDLVWSHSDIGVYTEPVFTEDRLFYVDRERELVGVDLQTGTELWSVPDGNAFYPIAIDEQHVYNHAIATETPFVARDSETGERRWAADIGALTAPKLYDDSVYVVETRTGRLVRFDAESGDVRWEYELAGSTAQLAVSEDGISGISNGGSVEFVDHGGDGLWERSLDRGPVAHAQHADLVLFSTRDGTLVALDRATGDARWQYDTESEAIVSNPTTVNDRVHVLDRDGVVHAVTVDGDAVWTWDTDTDGDGWNGELFNYEINATNNWLYVLGFDEHVHVLDADTESIDAESRWDVGTVTSPPAVAGDVAFLQSGGDSIRAFELE</sequence>
<dbReference type="EMBL" id="FNFE01000007">
    <property type="protein sequence ID" value="SDK78170.1"/>
    <property type="molecule type" value="Genomic_DNA"/>
</dbReference>
<dbReference type="RefSeq" id="WP_175529376.1">
    <property type="nucleotide sequence ID" value="NZ_FNFE01000007.1"/>
</dbReference>
<dbReference type="Gene3D" id="2.40.128.630">
    <property type="match status" value="1"/>
</dbReference>
<name>A0A1G9EPW6_9EURY</name>
<dbReference type="InterPro" id="IPR018391">
    <property type="entry name" value="PQQ_b-propeller_rpt"/>
</dbReference>
<organism evidence="2 3">
    <name type="scientific">Natronorubrum texcoconense</name>
    <dbReference type="NCBI Taxonomy" id="1095776"/>
    <lineage>
        <taxon>Archaea</taxon>
        <taxon>Methanobacteriati</taxon>
        <taxon>Methanobacteriota</taxon>
        <taxon>Stenosarchaea group</taxon>
        <taxon>Halobacteria</taxon>
        <taxon>Halobacteriales</taxon>
        <taxon>Natrialbaceae</taxon>
        <taxon>Natronorubrum</taxon>
    </lineage>
</organism>
<accession>A0A1G9EPW6</accession>
<protein>
    <submittedName>
        <fullName evidence="2">Outer membrane protein assembly factor BamB, contains PQQ-like beta-propeller repeat</fullName>
    </submittedName>
</protein>
<proteinExistence type="predicted"/>
<dbReference type="Pfam" id="PF13360">
    <property type="entry name" value="PQQ_2"/>
    <property type="match status" value="2"/>
</dbReference>
<dbReference type="STRING" id="1095776.SAMN04515672_3926"/>
<dbReference type="OrthoDB" id="169171at2157"/>
<feature type="domain" description="Pyrrolo-quinoline quinone repeat" evidence="1">
    <location>
        <begin position="169"/>
        <end position="267"/>
    </location>
</feature>
<dbReference type="InterPro" id="IPR011047">
    <property type="entry name" value="Quinoprotein_ADH-like_sf"/>
</dbReference>
<dbReference type="AlphaFoldDB" id="A0A1G9EPW6"/>
<evidence type="ECO:0000259" key="1">
    <source>
        <dbReference type="Pfam" id="PF13360"/>
    </source>
</evidence>
<gene>
    <name evidence="2" type="ORF">SAMN04515672_3926</name>
</gene>
<evidence type="ECO:0000313" key="2">
    <source>
        <dbReference type="EMBL" id="SDK78170.1"/>
    </source>
</evidence>
<dbReference type="PANTHER" id="PTHR34512">
    <property type="entry name" value="CELL SURFACE PROTEIN"/>
    <property type="match status" value="1"/>
</dbReference>
<reference evidence="3" key="1">
    <citation type="submission" date="2016-10" db="EMBL/GenBank/DDBJ databases">
        <authorList>
            <person name="Varghese N."/>
            <person name="Submissions S."/>
        </authorList>
    </citation>
    <scope>NUCLEOTIDE SEQUENCE [LARGE SCALE GENOMIC DNA]</scope>
    <source>
        <strain evidence="3">B4,CECT 8067,JCM 17497</strain>
    </source>
</reference>
<dbReference type="PANTHER" id="PTHR34512:SF30">
    <property type="entry name" value="OUTER MEMBRANE PROTEIN ASSEMBLY FACTOR BAMB"/>
    <property type="match status" value="1"/>
</dbReference>
<keyword evidence="3" id="KW-1185">Reference proteome</keyword>
<dbReference type="InterPro" id="IPR015943">
    <property type="entry name" value="WD40/YVTN_repeat-like_dom_sf"/>
</dbReference>
<evidence type="ECO:0000313" key="3">
    <source>
        <dbReference type="Proteomes" id="UP000198882"/>
    </source>
</evidence>
<dbReference type="SUPFAM" id="SSF50998">
    <property type="entry name" value="Quinoprotein alcohol dehydrogenase-like"/>
    <property type="match status" value="2"/>
</dbReference>
<dbReference type="Gene3D" id="2.130.10.10">
    <property type="entry name" value="YVTN repeat-like/Quinoprotein amine dehydrogenase"/>
    <property type="match status" value="1"/>
</dbReference>
<dbReference type="InterPro" id="IPR002372">
    <property type="entry name" value="PQQ_rpt_dom"/>
</dbReference>
<feature type="domain" description="Pyrrolo-quinoline quinone repeat" evidence="1">
    <location>
        <begin position="25"/>
        <end position="151"/>
    </location>
</feature>
<dbReference type="SMART" id="SM00564">
    <property type="entry name" value="PQQ"/>
    <property type="match status" value="4"/>
</dbReference>